<keyword evidence="11 12" id="KW-0350">Heme biosynthesis</keyword>
<organism evidence="15 16">
    <name type="scientific">Arthrobacter terrae</name>
    <dbReference type="NCBI Taxonomy" id="2935737"/>
    <lineage>
        <taxon>Bacteria</taxon>
        <taxon>Bacillati</taxon>
        <taxon>Actinomycetota</taxon>
        <taxon>Actinomycetes</taxon>
        <taxon>Micrococcales</taxon>
        <taxon>Micrococcaceae</taxon>
        <taxon>Arthrobacter</taxon>
    </lineage>
</organism>
<reference evidence="15 16" key="1">
    <citation type="submission" date="2020-11" db="EMBL/GenBank/DDBJ databases">
        <title>Arthrobacter antarcticus sp. nov., isolated from Antarctic Soil.</title>
        <authorList>
            <person name="Li J."/>
        </authorList>
    </citation>
    <scope>NUCLEOTIDE SEQUENCE [LARGE SCALE GENOMIC DNA]</scope>
    <source>
        <strain evidence="15 16">Z1-20</strain>
    </source>
</reference>
<evidence type="ECO:0000256" key="10">
    <source>
        <dbReference type="ARBA" id="ARBA00023002"/>
    </source>
</evidence>
<evidence type="ECO:0000256" key="2">
    <source>
        <dbReference type="ARBA" id="ARBA00001974"/>
    </source>
</evidence>
<evidence type="ECO:0000256" key="11">
    <source>
        <dbReference type="ARBA" id="ARBA00023133"/>
    </source>
</evidence>
<dbReference type="PANTHER" id="PTHR42923:SF3">
    <property type="entry name" value="PROTOPORPHYRINOGEN OXIDASE"/>
    <property type="match status" value="1"/>
</dbReference>
<feature type="compositionally biased region" description="Gly residues" evidence="13">
    <location>
        <begin position="228"/>
        <end position="239"/>
    </location>
</feature>
<protein>
    <recommendedName>
        <fullName evidence="7 12">Coproporphyrinogen III oxidase</fullName>
        <ecNumber evidence="6 12">1.3.3.15</ecNumber>
    </recommendedName>
</protein>
<keyword evidence="12" id="KW-0963">Cytoplasm</keyword>
<dbReference type="GO" id="GO:0005737">
    <property type="term" value="C:cytoplasm"/>
    <property type="evidence" value="ECO:0007669"/>
    <property type="project" value="UniProtKB-SubCell"/>
</dbReference>
<evidence type="ECO:0000256" key="8">
    <source>
        <dbReference type="ARBA" id="ARBA00022630"/>
    </source>
</evidence>
<comment type="similarity">
    <text evidence="5 12">Belongs to the protoporphyrinogen/coproporphyrinogen oxidase family. Coproporphyrinogen III oxidase subfamily.</text>
</comment>
<dbReference type="NCBIfam" id="TIGR00562">
    <property type="entry name" value="proto_IX_ox"/>
    <property type="match status" value="1"/>
</dbReference>
<dbReference type="InterPro" id="IPR036188">
    <property type="entry name" value="FAD/NAD-bd_sf"/>
</dbReference>
<dbReference type="InterPro" id="IPR050464">
    <property type="entry name" value="Zeta_carotene_desat/Oxidored"/>
</dbReference>
<evidence type="ECO:0000313" key="15">
    <source>
        <dbReference type="EMBL" id="MBG0739508.1"/>
    </source>
</evidence>
<keyword evidence="8 12" id="KW-0285">Flavoprotein</keyword>
<evidence type="ECO:0000256" key="5">
    <source>
        <dbReference type="ARBA" id="ARBA00008310"/>
    </source>
</evidence>
<comment type="cofactor">
    <cofactor evidence="2 12">
        <name>FAD</name>
        <dbReference type="ChEBI" id="CHEBI:57692"/>
    </cofactor>
</comment>
<keyword evidence="9 12" id="KW-0274">FAD</keyword>
<comment type="subcellular location">
    <subcellularLocation>
        <location evidence="12">Cytoplasm</location>
    </subcellularLocation>
</comment>
<gene>
    <name evidence="15" type="primary">hemG</name>
    <name evidence="15" type="ORF">IV500_08925</name>
</gene>
<dbReference type="Gene3D" id="3.50.50.60">
    <property type="entry name" value="FAD/NAD(P)-binding domain"/>
    <property type="match status" value="2"/>
</dbReference>
<dbReference type="Gene3D" id="1.10.3110.10">
    <property type="entry name" value="protoporphyrinogen ix oxidase, domain 3"/>
    <property type="match status" value="1"/>
</dbReference>
<dbReference type="Proteomes" id="UP000655366">
    <property type="component" value="Unassembled WGS sequence"/>
</dbReference>
<feature type="compositionally biased region" description="Low complexity" evidence="13">
    <location>
        <begin position="411"/>
        <end position="447"/>
    </location>
</feature>
<sequence>MVPRGRPQPCAVVVGGGIAGLVAARDLVHAGYRVTVLEASGAFGGSVGSHTVAGLLLDSGAESFATRSTAVADLVTELGLGARISSPDPSGAWVQLPTGALPLPRTGVLGIPADPWAPEVRKALGFAGSLRAALDAKLPASVGTRAEVCSVADLVRARMGARVLERLVAPVVGGVHSADPDVLDVDMVAPGLRQGIVKYGSLAAAVAAQRGGAQQVAVQQSAARPGGAQPGGAQPGGAQPGAVRPGMTKAGTAVGGLTGGMFTLVAALAEELRTAGVEMHTGHPVTGLSRAAASSAGSDWMVTAGEWSARADLLVVATNGPAAVQLLAPVIPELADHAPAAGPDVRLVTLVVDLPGLDAKPRGTGILVAPQTAGITAKALTHASAKWAWLADMAGAGRHVLRLSYGRAGENAGRAGENAGRAGENAGRAGENAGRAGENAGRAGENAPQTTELPIADDDLLAAALSDASTLLEQEVTADVLVDWDVVRWPGSLPFAAVGHRKEVARFRDIARQEPGLLLLGGWLAGNGLTAVVADARAEVARALAADHMDRARHTDPIGHAEKSL</sequence>
<dbReference type="SUPFAM" id="SSF51905">
    <property type="entry name" value="FAD/NAD(P)-binding domain"/>
    <property type="match status" value="1"/>
</dbReference>
<dbReference type="PANTHER" id="PTHR42923">
    <property type="entry name" value="PROTOPORPHYRINOGEN OXIDASE"/>
    <property type="match status" value="1"/>
</dbReference>
<accession>A0A931CTH3</accession>
<evidence type="ECO:0000256" key="4">
    <source>
        <dbReference type="ARBA" id="ARBA00004744"/>
    </source>
</evidence>
<feature type="region of interest" description="Disordered" evidence="13">
    <location>
        <begin position="411"/>
        <end position="450"/>
    </location>
</feature>
<evidence type="ECO:0000256" key="9">
    <source>
        <dbReference type="ARBA" id="ARBA00022827"/>
    </source>
</evidence>
<name>A0A931CTH3_9MICC</name>
<dbReference type="InterPro" id="IPR004572">
    <property type="entry name" value="Protoporphyrinogen_oxidase"/>
</dbReference>
<proteinExistence type="inferred from homology"/>
<dbReference type="EMBL" id="JADNYM010000009">
    <property type="protein sequence ID" value="MBG0739508.1"/>
    <property type="molecule type" value="Genomic_DNA"/>
</dbReference>
<feature type="domain" description="Amine oxidase" evidence="14">
    <location>
        <begin position="18"/>
        <end position="333"/>
    </location>
</feature>
<evidence type="ECO:0000256" key="6">
    <source>
        <dbReference type="ARBA" id="ARBA00012402"/>
    </source>
</evidence>
<dbReference type="RefSeq" id="WP_196396442.1">
    <property type="nucleotide sequence ID" value="NZ_JADNYM010000009.1"/>
</dbReference>
<dbReference type="EC" id="1.3.3.15" evidence="6 12"/>
<keyword evidence="16" id="KW-1185">Reference proteome</keyword>
<evidence type="ECO:0000259" key="14">
    <source>
        <dbReference type="Pfam" id="PF01593"/>
    </source>
</evidence>
<evidence type="ECO:0000256" key="3">
    <source>
        <dbReference type="ARBA" id="ARBA00002185"/>
    </source>
</evidence>
<comment type="catalytic activity">
    <reaction evidence="1">
        <text>coproporphyrinogen III + 3 O2 = coproporphyrin III + 3 H2O2</text>
        <dbReference type="Rhea" id="RHEA:43436"/>
        <dbReference type="ChEBI" id="CHEBI:15379"/>
        <dbReference type="ChEBI" id="CHEBI:16240"/>
        <dbReference type="ChEBI" id="CHEBI:57309"/>
        <dbReference type="ChEBI" id="CHEBI:131725"/>
        <dbReference type="EC" id="1.3.3.15"/>
    </reaction>
    <physiologicalReaction direction="left-to-right" evidence="1">
        <dbReference type="Rhea" id="RHEA:43437"/>
    </physiologicalReaction>
</comment>
<evidence type="ECO:0000256" key="1">
    <source>
        <dbReference type="ARBA" id="ARBA00001755"/>
    </source>
</evidence>
<dbReference type="GO" id="GO:0006783">
    <property type="term" value="P:heme biosynthetic process"/>
    <property type="evidence" value="ECO:0007669"/>
    <property type="project" value="UniProtKB-UniRule"/>
</dbReference>
<evidence type="ECO:0000256" key="12">
    <source>
        <dbReference type="RuleBase" id="RU364052"/>
    </source>
</evidence>
<evidence type="ECO:0000256" key="7">
    <source>
        <dbReference type="ARBA" id="ARBA00019046"/>
    </source>
</evidence>
<feature type="compositionally biased region" description="Low complexity" evidence="13">
    <location>
        <begin position="217"/>
        <end position="227"/>
    </location>
</feature>
<keyword evidence="10 12" id="KW-0560">Oxidoreductase</keyword>
<dbReference type="AlphaFoldDB" id="A0A931CTH3"/>
<comment type="pathway">
    <text evidence="4 12">Porphyrin-containing compound metabolism; protoheme biosynthesis.</text>
</comment>
<comment type="caution">
    <text evidence="15">The sequence shown here is derived from an EMBL/GenBank/DDBJ whole genome shotgun (WGS) entry which is preliminary data.</text>
</comment>
<evidence type="ECO:0000256" key="13">
    <source>
        <dbReference type="SAM" id="MobiDB-lite"/>
    </source>
</evidence>
<dbReference type="InterPro" id="IPR002937">
    <property type="entry name" value="Amino_oxidase"/>
</dbReference>
<feature type="region of interest" description="Disordered" evidence="13">
    <location>
        <begin position="217"/>
        <end position="249"/>
    </location>
</feature>
<dbReference type="Gene3D" id="3.90.660.20">
    <property type="entry name" value="Protoporphyrinogen oxidase, mitochondrial, domain 2"/>
    <property type="match status" value="1"/>
</dbReference>
<dbReference type="Pfam" id="PF01593">
    <property type="entry name" value="Amino_oxidase"/>
    <property type="match status" value="1"/>
</dbReference>
<dbReference type="SUPFAM" id="SSF54373">
    <property type="entry name" value="FAD-linked reductases, C-terminal domain"/>
    <property type="match status" value="1"/>
</dbReference>
<comment type="function">
    <text evidence="3 12">Involved in coproporphyrin-dependent heme b biosynthesis. Catalyzes the oxidation of coproporphyrinogen III to coproporphyrin III.</text>
</comment>
<evidence type="ECO:0000313" key="16">
    <source>
        <dbReference type="Proteomes" id="UP000655366"/>
    </source>
</evidence>
<dbReference type="GO" id="GO:0004729">
    <property type="term" value="F:oxygen-dependent protoporphyrinogen oxidase activity"/>
    <property type="evidence" value="ECO:0007669"/>
    <property type="project" value="UniProtKB-UniRule"/>
</dbReference>